<organism evidence="1 2">
    <name type="scientific">Leucogyrophana mollusca</name>
    <dbReference type="NCBI Taxonomy" id="85980"/>
    <lineage>
        <taxon>Eukaryota</taxon>
        <taxon>Fungi</taxon>
        <taxon>Dikarya</taxon>
        <taxon>Basidiomycota</taxon>
        <taxon>Agaricomycotina</taxon>
        <taxon>Agaricomycetes</taxon>
        <taxon>Agaricomycetidae</taxon>
        <taxon>Boletales</taxon>
        <taxon>Boletales incertae sedis</taxon>
        <taxon>Leucogyrophana</taxon>
    </lineage>
</organism>
<name>A0ACB8B506_9AGAM</name>
<sequence length="207" mass="23335">MYGSFLELLKSLPWIKKKLVHEPMDELQGLYKQLRKGADGARADDTANLKPAIITWLTTSFHPLTPPLRPTSKDGRGFAHDVTGKLLCPAEYQWTLDSVKTKIRDRDPDFLVTAYSWPTFLYKDFEYDHTDIELGLLRSSLMVKAFKYLFTSPSSARDVEGDGDGADIIASSNRRSHQTTKKHVAALMGMRNVTPRSIAYTAVQVRA</sequence>
<evidence type="ECO:0000313" key="1">
    <source>
        <dbReference type="EMBL" id="KAH7920737.1"/>
    </source>
</evidence>
<protein>
    <submittedName>
        <fullName evidence="1">Uncharacterized protein</fullName>
    </submittedName>
</protein>
<comment type="caution">
    <text evidence="1">The sequence shown here is derived from an EMBL/GenBank/DDBJ whole genome shotgun (WGS) entry which is preliminary data.</text>
</comment>
<keyword evidence="2" id="KW-1185">Reference proteome</keyword>
<dbReference type="EMBL" id="MU266561">
    <property type="protein sequence ID" value="KAH7920737.1"/>
    <property type="molecule type" value="Genomic_DNA"/>
</dbReference>
<evidence type="ECO:0000313" key="2">
    <source>
        <dbReference type="Proteomes" id="UP000790709"/>
    </source>
</evidence>
<gene>
    <name evidence="1" type="ORF">BV22DRAFT_1107538</name>
</gene>
<proteinExistence type="predicted"/>
<dbReference type="Proteomes" id="UP000790709">
    <property type="component" value="Unassembled WGS sequence"/>
</dbReference>
<accession>A0ACB8B506</accession>
<reference evidence="1" key="1">
    <citation type="journal article" date="2021" name="New Phytol.">
        <title>Evolutionary innovations through gain and loss of genes in the ectomycorrhizal Boletales.</title>
        <authorList>
            <person name="Wu G."/>
            <person name="Miyauchi S."/>
            <person name="Morin E."/>
            <person name="Kuo A."/>
            <person name="Drula E."/>
            <person name="Varga T."/>
            <person name="Kohler A."/>
            <person name="Feng B."/>
            <person name="Cao Y."/>
            <person name="Lipzen A."/>
            <person name="Daum C."/>
            <person name="Hundley H."/>
            <person name="Pangilinan J."/>
            <person name="Johnson J."/>
            <person name="Barry K."/>
            <person name="LaButti K."/>
            <person name="Ng V."/>
            <person name="Ahrendt S."/>
            <person name="Min B."/>
            <person name="Choi I.G."/>
            <person name="Park H."/>
            <person name="Plett J.M."/>
            <person name="Magnuson J."/>
            <person name="Spatafora J.W."/>
            <person name="Nagy L.G."/>
            <person name="Henrissat B."/>
            <person name="Grigoriev I.V."/>
            <person name="Yang Z.L."/>
            <person name="Xu J."/>
            <person name="Martin F.M."/>
        </authorList>
    </citation>
    <scope>NUCLEOTIDE SEQUENCE</scope>
    <source>
        <strain evidence="1">KUC20120723A-06</strain>
    </source>
</reference>